<sequence>MEVKNPYVLKKGKCKICGKDIEIIENTEEVQKRLQSKNISLNIDFEICEECRRKEYLKRVVL</sequence>
<accession>F6BAM9</accession>
<dbReference type="STRING" id="880724.Metig_0287"/>
<protein>
    <submittedName>
        <fullName evidence="1">Uncharacterized protein</fullName>
    </submittedName>
</protein>
<proteinExistence type="predicted"/>
<keyword evidence="2" id="KW-1185">Reference proteome</keyword>
<dbReference type="GeneID" id="10643122"/>
<dbReference type="EMBL" id="CP002737">
    <property type="protein sequence ID" value="AEF95843.1"/>
    <property type="molecule type" value="Genomic_DNA"/>
</dbReference>
<dbReference type="HOGENOM" id="CLU_2893254_0_0_2"/>
<dbReference type="RefSeq" id="WP_013798452.1">
    <property type="nucleotide sequence ID" value="NC_015562.1"/>
</dbReference>
<evidence type="ECO:0000313" key="2">
    <source>
        <dbReference type="Proteomes" id="UP000009227"/>
    </source>
</evidence>
<evidence type="ECO:0000313" key="1">
    <source>
        <dbReference type="EMBL" id="AEF95843.1"/>
    </source>
</evidence>
<dbReference type="Proteomes" id="UP000009227">
    <property type="component" value="Chromosome"/>
</dbReference>
<name>F6BAM9_METIK</name>
<gene>
    <name evidence="1" type="ordered locus">Metig_0287</name>
</gene>
<organism evidence="2">
    <name type="scientific">Methanotorris igneus (strain DSM 5666 / JCM 11834 / Kol 5)</name>
    <dbReference type="NCBI Taxonomy" id="880724"/>
    <lineage>
        <taxon>Archaea</taxon>
        <taxon>Methanobacteriati</taxon>
        <taxon>Methanobacteriota</taxon>
        <taxon>Methanomada group</taxon>
        <taxon>Methanococci</taxon>
        <taxon>Methanococcales</taxon>
        <taxon>Methanocaldococcaceae</taxon>
        <taxon>Methanotorris</taxon>
    </lineage>
</organism>
<dbReference type="KEGG" id="mig:Metig_0287"/>
<dbReference type="AlphaFoldDB" id="F6BAM9"/>
<reference evidence="1 2" key="1">
    <citation type="submission" date="2011-05" db="EMBL/GenBank/DDBJ databases">
        <title>Complete sequence of Methanotorris igneus Kol 5.</title>
        <authorList>
            <consortium name="US DOE Joint Genome Institute"/>
            <person name="Lucas S."/>
            <person name="Han J."/>
            <person name="Lapidus A."/>
            <person name="Cheng J.-F."/>
            <person name="Goodwin L."/>
            <person name="Pitluck S."/>
            <person name="Peters L."/>
            <person name="Mikhailova N."/>
            <person name="Chertkov O."/>
            <person name="Han C."/>
            <person name="Tapia R."/>
            <person name="Land M."/>
            <person name="Hauser L."/>
            <person name="Kyrpides N."/>
            <person name="Ivanova N."/>
            <person name="Pagani I."/>
            <person name="Sieprawska-Lupa M."/>
            <person name="Whitman W."/>
            <person name="Woyke T."/>
        </authorList>
    </citation>
    <scope>NUCLEOTIDE SEQUENCE [LARGE SCALE GENOMIC DNA]</scope>
    <source>
        <strain evidence="2">DSM 5666 / JCM 11834 / Kol 5</strain>
    </source>
</reference>